<dbReference type="PANTHER" id="PTHR14218:SF15">
    <property type="entry name" value="TRIPEPTIDYL-PEPTIDASE 1"/>
    <property type="match status" value="1"/>
</dbReference>
<evidence type="ECO:0000259" key="11">
    <source>
        <dbReference type="PROSITE" id="PS51695"/>
    </source>
</evidence>
<protein>
    <submittedName>
        <fullName evidence="12">S8/S53 family peptidase</fullName>
    </submittedName>
</protein>
<dbReference type="InterPro" id="IPR000209">
    <property type="entry name" value="Peptidase_S8/S53_dom"/>
</dbReference>
<keyword evidence="10" id="KW-0732">Signal</keyword>
<evidence type="ECO:0000256" key="6">
    <source>
        <dbReference type="ARBA" id="ARBA00022837"/>
    </source>
</evidence>
<comment type="caution">
    <text evidence="8">Lacks conserved residue(s) required for the propagation of feature annotation.</text>
</comment>
<dbReference type="InterPro" id="IPR050819">
    <property type="entry name" value="Tripeptidyl-peptidase_I"/>
</dbReference>
<dbReference type="InterPro" id="IPR036852">
    <property type="entry name" value="Peptidase_S8/S53_dom_sf"/>
</dbReference>
<dbReference type="SUPFAM" id="SSF54897">
    <property type="entry name" value="Protease propeptides/inhibitors"/>
    <property type="match status" value="1"/>
</dbReference>
<dbReference type="InterPro" id="IPR015366">
    <property type="entry name" value="S53_propep"/>
</dbReference>
<evidence type="ECO:0000313" key="13">
    <source>
        <dbReference type="Proteomes" id="UP000749040"/>
    </source>
</evidence>
<keyword evidence="4" id="KW-0378">Hydrolase</keyword>
<evidence type="ECO:0000256" key="7">
    <source>
        <dbReference type="ARBA" id="ARBA00023145"/>
    </source>
</evidence>
<proteinExistence type="inferred from homology"/>
<feature type="domain" description="Peptidase S53" evidence="11">
    <location>
        <begin position="238"/>
        <end position="646"/>
    </location>
</feature>
<name>A0ABS2TZ97_9ACTN</name>
<evidence type="ECO:0000256" key="10">
    <source>
        <dbReference type="SAM" id="SignalP"/>
    </source>
</evidence>
<dbReference type="PROSITE" id="PS00138">
    <property type="entry name" value="SUBTILASE_SER"/>
    <property type="match status" value="1"/>
</dbReference>
<dbReference type="CDD" id="cd04056">
    <property type="entry name" value="Peptidases_S53"/>
    <property type="match status" value="1"/>
</dbReference>
<evidence type="ECO:0000256" key="1">
    <source>
        <dbReference type="ARBA" id="ARBA00001913"/>
    </source>
</evidence>
<dbReference type="Proteomes" id="UP000749040">
    <property type="component" value="Unassembled WGS sequence"/>
</dbReference>
<dbReference type="Pfam" id="PF09286">
    <property type="entry name" value="Pro-kuma_activ"/>
    <property type="match status" value="1"/>
</dbReference>
<comment type="caution">
    <text evidence="12">The sequence shown here is derived from an EMBL/GenBank/DDBJ whole genome shotgun (WGS) entry which is preliminary data.</text>
</comment>
<dbReference type="SUPFAM" id="SSF52743">
    <property type="entry name" value="Subtilisin-like"/>
    <property type="match status" value="1"/>
</dbReference>
<comment type="cofactor">
    <cofactor evidence="1">
        <name>Ca(2+)</name>
        <dbReference type="ChEBI" id="CHEBI:29108"/>
    </cofactor>
</comment>
<keyword evidence="13" id="KW-1185">Reference proteome</keyword>
<dbReference type="PANTHER" id="PTHR14218">
    <property type="entry name" value="PROTEASE S8 TRIPEPTIDYL PEPTIDASE I CLN2"/>
    <property type="match status" value="1"/>
</dbReference>
<dbReference type="Gene3D" id="3.40.50.200">
    <property type="entry name" value="Peptidase S8/S53 domain"/>
    <property type="match status" value="1"/>
</dbReference>
<evidence type="ECO:0000256" key="3">
    <source>
        <dbReference type="ARBA" id="ARBA00022723"/>
    </source>
</evidence>
<feature type="chain" id="PRO_5046424574" evidence="10">
    <location>
        <begin position="35"/>
        <end position="648"/>
    </location>
</feature>
<comment type="similarity">
    <text evidence="8">Belongs to the peptidase S8 family.</text>
</comment>
<reference evidence="12 13" key="1">
    <citation type="submission" date="2021-01" db="EMBL/GenBank/DDBJ databases">
        <title>Streptomyces acididurans sp. nov., isolated from a peat swamp forest soil.</title>
        <authorList>
            <person name="Chantavorakit T."/>
            <person name="Duangmal K."/>
        </authorList>
    </citation>
    <scope>NUCLEOTIDE SEQUENCE [LARGE SCALE GENOMIC DNA]</scope>
    <source>
        <strain evidence="12 13">KK5PA1</strain>
    </source>
</reference>
<gene>
    <name evidence="12" type="ORF">ITX44_27870</name>
</gene>
<evidence type="ECO:0000313" key="12">
    <source>
        <dbReference type="EMBL" id="MBM9508306.1"/>
    </source>
</evidence>
<evidence type="ECO:0000256" key="5">
    <source>
        <dbReference type="ARBA" id="ARBA00022825"/>
    </source>
</evidence>
<evidence type="ECO:0000256" key="2">
    <source>
        <dbReference type="ARBA" id="ARBA00022670"/>
    </source>
</evidence>
<dbReference type="PROSITE" id="PS51695">
    <property type="entry name" value="SEDOLISIN"/>
    <property type="match status" value="1"/>
</dbReference>
<dbReference type="EMBL" id="JADKYB010000017">
    <property type="protein sequence ID" value="MBM9508306.1"/>
    <property type="molecule type" value="Genomic_DNA"/>
</dbReference>
<dbReference type="InterPro" id="IPR023828">
    <property type="entry name" value="Peptidase_S8_Ser-AS"/>
</dbReference>
<keyword evidence="2" id="KW-0645">Protease</keyword>
<evidence type="ECO:0000256" key="4">
    <source>
        <dbReference type="ARBA" id="ARBA00022801"/>
    </source>
</evidence>
<dbReference type="SMART" id="SM00944">
    <property type="entry name" value="Pro-kuma_activ"/>
    <property type="match status" value="1"/>
</dbReference>
<organism evidence="12 13">
    <name type="scientific">Actinacidiphila acididurans</name>
    <dbReference type="NCBI Taxonomy" id="2784346"/>
    <lineage>
        <taxon>Bacteria</taxon>
        <taxon>Bacillati</taxon>
        <taxon>Actinomycetota</taxon>
        <taxon>Actinomycetes</taxon>
        <taxon>Kitasatosporales</taxon>
        <taxon>Streptomycetaceae</taxon>
        <taxon>Actinacidiphila</taxon>
    </lineage>
</organism>
<keyword evidence="3" id="KW-0479">Metal-binding</keyword>
<sequence>MRLERRRTRAAMVAAAALPLVAGALALGSQSASADQPARTLLSGTKPSWAVAKADKGATSNTGKVTVRVYLAGKDAAGLAKYAQAVSDPNSALYGHYLTPAQTQASYGATKAQIAEVTNWLKSSGLQVTGTNQHYITVSGDVAAAEKAFGTQLHNFSRAGHVYHAPASTASVPASLQGAVLTVSGLDNAPKLNHHDDTLPGPGAAFVNAGPFSSYYGSNVNKSLPSAYGVQAPYAIQGYTGKQLRAAYGAGSYTGKGVTVAITDAYASPTIAADASQYASRHGDKAYKPNQLRQVLPKNYNSTDACDASGWYGEETLDVEAVHAVAPDAGIVYVGAASCFDNDLLDALNKVVDNHLADIVSNSWGDVEANETPDVAAAYDQVFEQGAVEGIGFYFSSGDAGDNVASTGTKQPDTPGNSPWATSVGGTSLAVGKNNNYEFETGWGTEKGVLSADGKSWTTPAYTSGAGGGTSSLYAQPFYQRGVVPNSLALANGGTTKQRVEPDIAAVADPNTGFLVGQTQTFSDGSVKYGEYRIGGTSLASPVIAGVQALTEEARHGQPIGFANPLIYSRYGSSAYHDVTDHPFGPQVLSEVRVDFANSENASDGTITSLRLLGRDASLSATRGYDDVTGVGTPTSHYVQTYGSFHKH</sequence>
<evidence type="ECO:0000256" key="8">
    <source>
        <dbReference type="PROSITE-ProRule" id="PRU01240"/>
    </source>
</evidence>
<feature type="region of interest" description="Disordered" evidence="9">
    <location>
        <begin position="404"/>
        <end position="425"/>
    </location>
</feature>
<keyword evidence="6" id="KW-0106">Calcium</keyword>
<accession>A0ABS2TZ97</accession>
<dbReference type="PROSITE" id="PS51892">
    <property type="entry name" value="SUBTILASE"/>
    <property type="match status" value="1"/>
</dbReference>
<feature type="signal peptide" evidence="10">
    <location>
        <begin position="1"/>
        <end position="34"/>
    </location>
</feature>
<dbReference type="InterPro" id="IPR030400">
    <property type="entry name" value="Sedolisin_dom"/>
</dbReference>
<keyword evidence="5" id="KW-0720">Serine protease</keyword>
<evidence type="ECO:0000256" key="9">
    <source>
        <dbReference type="SAM" id="MobiDB-lite"/>
    </source>
</evidence>
<keyword evidence="7" id="KW-0865">Zymogen</keyword>
<dbReference type="CDD" id="cd11377">
    <property type="entry name" value="Pro-peptidase_S53"/>
    <property type="match status" value="1"/>
</dbReference>
<dbReference type="RefSeq" id="WP_205360180.1">
    <property type="nucleotide sequence ID" value="NZ_JADKYB010000017.1"/>
</dbReference>
<dbReference type="Pfam" id="PF00082">
    <property type="entry name" value="Peptidase_S8"/>
    <property type="match status" value="1"/>
</dbReference>